<proteinExistence type="predicted"/>
<reference evidence="2" key="1">
    <citation type="journal article" date="2021" name="PeerJ">
        <title>Extensive microbial diversity within the chicken gut microbiome revealed by metagenomics and culture.</title>
        <authorList>
            <person name="Gilroy R."/>
            <person name="Ravi A."/>
            <person name="Getino M."/>
            <person name="Pursley I."/>
            <person name="Horton D.L."/>
            <person name="Alikhan N.F."/>
            <person name="Baker D."/>
            <person name="Gharbi K."/>
            <person name="Hall N."/>
            <person name="Watson M."/>
            <person name="Adriaenssens E.M."/>
            <person name="Foster-Nyarko E."/>
            <person name="Jarju S."/>
            <person name="Secka A."/>
            <person name="Antonio M."/>
            <person name="Oren A."/>
            <person name="Chaudhuri R.R."/>
            <person name="La Ragione R."/>
            <person name="Hildebrand F."/>
            <person name="Pallen M.J."/>
        </authorList>
    </citation>
    <scope>NUCLEOTIDE SEQUENCE</scope>
    <source>
        <strain evidence="2">CHK154-13316</strain>
    </source>
</reference>
<protein>
    <submittedName>
        <fullName evidence="2">Transposase family protein</fullName>
    </submittedName>
</protein>
<gene>
    <name evidence="2" type="ORF">K8V07_08910</name>
</gene>
<evidence type="ECO:0000313" key="2">
    <source>
        <dbReference type="EMBL" id="HJG12036.1"/>
    </source>
</evidence>
<reference evidence="2" key="2">
    <citation type="submission" date="2021-09" db="EMBL/GenBank/DDBJ databases">
        <authorList>
            <person name="Gilroy R."/>
        </authorList>
    </citation>
    <scope>NUCLEOTIDE SEQUENCE</scope>
    <source>
        <strain evidence="2">CHK154-13316</strain>
    </source>
</reference>
<evidence type="ECO:0000259" key="1">
    <source>
        <dbReference type="Pfam" id="PF14690"/>
    </source>
</evidence>
<dbReference type="EMBL" id="DYVL01000112">
    <property type="protein sequence ID" value="HJG12036.1"/>
    <property type="molecule type" value="Genomic_DNA"/>
</dbReference>
<evidence type="ECO:0000313" key="3">
    <source>
        <dbReference type="Proteomes" id="UP000747074"/>
    </source>
</evidence>
<feature type="non-terminal residue" evidence="2">
    <location>
        <position position="151"/>
    </location>
</feature>
<sequence>MQQAISTTYKYTSKKENPPTNRGLFHDFRFSPGYDNLQQDGISEAVGSLTVFLHTAGKGASCPYCGHFSHRLHSYYSRHIQDLEVYSHTLELVIKVGKYYCENVSCPRKIFCEPLSFLARRYGRRSYLVEERIRSISLELTSRKASSLLQL</sequence>
<dbReference type="InterPro" id="IPR029261">
    <property type="entry name" value="Transposase_Znf"/>
</dbReference>
<comment type="caution">
    <text evidence="2">The sequence shown here is derived from an EMBL/GenBank/DDBJ whole genome shotgun (WGS) entry which is preliminary data.</text>
</comment>
<name>A0A921LH31_9BACE</name>
<dbReference type="Pfam" id="PF14690">
    <property type="entry name" value="Zn_ribbon_ISL3"/>
    <property type="match status" value="1"/>
</dbReference>
<organism evidence="2 3">
    <name type="scientific">Bacteroides xylanisolvens</name>
    <dbReference type="NCBI Taxonomy" id="371601"/>
    <lineage>
        <taxon>Bacteria</taxon>
        <taxon>Pseudomonadati</taxon>
        <taxon>Bacteroidota</taxon>
        <taxon>Bacteroidia</taxon>
        <taxon>Bacteroidales</taxon>
        <taxon>Bacteroidaceae</taxon>
        <taxon>Bacteroides</taxon>
    </lineage>
</organism>
<accession>A0A921LH31</accession>
<dbReference type="Proteomes" id="UP000747074">
    <property type="component" value="Unassembled WGS sequence"/>
</dbReference>
<dbReference type="AlphaFoldDB" id="A0A921LH31"/>
<feature type="domain" description="Transposase IS204/IS1001/IS1096/IS1165 zinc-finger" evidence="1">
    <location>
        <begin position="60"/>
        <end position="103"/>
    </location>
</feature>